<accession>A0A6C2CD84</accession>
<keyword evidence="7" id="KW-0411">Iron-sulfur</keyword>
<dbReference type="AlphaFoldDB" id="A0A6C2CD84"/>
<dbReference type="Proteomes" id="UP000389128">
    <property type="component" value="Unassembled WGS sequence"/>
</dbReference>
<keyword evidence="8" id="KW-0456">Lyase</keyword>
<feature type="domain" description="ThiC-associated" evidence="9">
    <location>
        <begin position="21"/>
        <end position="98"/>
    </location>
</feature>
<evidence type="ECO:0000256" key="6">
    <source>
        <dbReference type="ARBA" id="ARBA00023004"/>
    </source>
</evidence>
<keyword evidence="11" id="KW-1185">Reference proteome</keyword>
<organism evidence="10 11">
    <name type="scientific">Zoogloea oleivorans</name>
    <dbReference type="NCBI Taxonomy" id="1552750"/>
    <lineage>
        <taxon>Bacteria</taxon>
        <taxon>Pseudomonadati</taxon>
        <taxon>Pseudomonadota</taxon>
        <taxon>Betaproteobacteria</taxon>
        <taxon>Rhodocyclales</taxon>
        <taxon>Zoogloeaceae</taxon>
        <taxon>Zoogloea</taxon>
    </lineage>
</organism>
<sequence>MNATDKFLASSAHVDEAAIAPLPNSRKIYVAGSRPDVLVPMREISQADTPTGMGGEKNPPIFVYDCSGPYSDPAAKIDIRSGLPAVRQGWIEERGDTEVLPDLSSEFGRLRAADPKLDELRFPGLHRKPRRALPGKNVSQMHYARQGIITPEMEYVAIRENMNRAAYLESLRNTGPMGERMVKLLGRQHKGQDFGASIPAEITPEFVRSEVARGRAIIPNNINHPESEPMIIGRNFLVKINANIGNSALGSSINEEVDKMTWSTRWGGDTVMDLSTGKNIHETREWIIRNSPVPIGTVP</sequence>
<keyword evidence="4" id="KW-0479">Metal-binding</keyword>
<evidence type="ECO:0000256" key="3">
    <source>
        <dbReference type="ARBA" id="ARBA00022691"/>
    </source>
</evidence>
<feature type="non-terminal residue" evidence="10">
    <location>
        <position position="299"/>
    </location>
</feature>
<evidence type="ECO:0000256" key="4">
    <source>
        <dbReference type="ARBA" id="ARBA00022723"/>
    </source>
</evidence>
<comment type="caution">
    <text evidence="10">The sequence shown here is derived from an EMBL/GenBank/DDBJ whole genome shotgun (WGS) entry which is preliminary data.</text>
</comment>
<evidence type="ECO:0000259" key="9">
    <source>
        <dbReference type="Pfam" id="PF13667"/>
    </source>
</evidence>
<proteinExistence type="predicted"/>
<dbReference type="InterPro" id="IPR002817">
    <property type="entry name" value="ThiC/BzaA/B"/>
</dbReference>
<evidence type="ECO:0000256" key="1">
    <source>
        <dbReference type="ARBA" id="ARBA00001966"/>
    </source>
</evidence>
<keyword evidence="5" id="KW-0862">Zinc</keyword>
<dbReference type="Pfam" id="PF13667">
    <property type="entry name" value="ThiC-associated"/>
    <property type="match status" value="1"/>
</dbReference>
<dbReference type="GO" id="GO:0005829">
    <property type="term" value="C:cytosol"/>
    <property type="evidence" value="ECO:0007669"/>
    <property type="project" value="TreeGrafter"/>
</dbReference>
<dbReference type="EMBL" id="SDKK01000036">
    <property type="protein sequence ID" value="TYC51924.1"/>
    <property type="molecule type" value="Genomic_DNA"/>
</dbReference>
<keyword evidence="6" id="KW-0408">Iron</keyword>
<dbReference type="GO" id="GO:0009228">
    <property type="term" value="P:thiamine biosynthetic process"/>
    <property type="evidence" value="ECO:0007669"/>
    <property type="project" value="InterPro"/>
</dbReference>
<dbReference type="Gene3D" id="3.20.20.540">
    <property type="entry name" value="Radical SAM ThiC family, central domain"/>
    <property type="match status" value="1"/>
</dbReference>
<dbReference type="GO" id="GO:0046872">
    <property type="term" value="F:metal ion binding"/>
    <property type="evidence" value="ECO:0007669"/>
    <property type="project" value="UniProtKB-KW"/>
</dbReference>
<reference evidence="10 11" key="1">
    <citation type="submission" date="2019-01" db="EMBL/GenBank/DDBJ databases">
        <title>Zoogloea oleivorans genome sequencing and assembly.</title>
        <authorList>
            <person name="Tancsics A."/>
            <person name="Farkas M."/>
            <person name="Kriszt B."/>
            <person name="Maroti G."/>
            <person name="Horvath B."/>
        </authorList>
    </citation>
    <scope>NUCLEOTIDE SEQUENCE [LARGE SCALE GENOMIC DNA]</scope>
    <source>
        <strain evidence="10 11">Buc</strain>
    </source>
</reference>
<dbReference type="GO" id="GO:0016829">
    <property type="term" value="F:lyase activity"/>
    <property type="evidence" value="ECO:0007669"/>
    <property type="project" value="UniProtKB-KW"/>
</dbReference>
<evidence type="ECO:0000256" key="2">
    <source>
        <dbReference type="ARBA" id="ARBA00022485"/>
    </source>
</evidence>
<evidence type="ECO:0000256" key="7">
    <source>
        <dbReference type="ARBA" id="ARBA00023014"/>
    </source>
</evidence>
<dbReference type="GO" id="GO:0051539">
    <property type="term" value="F:4 iron, 4 sulfur cluster binding"/>
    <property type="evidence" value="ECO:0007669"/>
    <property type="project" value="UniProtKB-KW"/>
</dbReference>
<dbReference type="RefSeq" id="WP_187394841.1">
    <property type="nucleotide sequence ID" value="NZ_SDKK01000036.1"/>
</dbReference>
<keyword evidence="2" id="KW-0004">4Fe-4S</keyword>
<dbReference type="PANTHER" id="PTHR30557:SF1">
    <property type="entry name" value="PHOSPHOMETHYLPYRIMIDINE SYNTHASE, CHLOROPLASTIC"/>
    <property type="match status" value="1"/>
</dbReference>
<name>A0A6C2CD84_9RHOO</name>
<dbReference type="InterPro" id="IPR025747">
    <property type="entry name" value="ThiC-associated_dom"/>
</dbReference>
<evidence type="ECO:0000256" key="8">
    <source>
        <dbReference type="ARBA" id="ARBA00023239"/>
    </source>
</evidence>
<dbReference type="Pfam" id="PF01964">
    <property type="entry name" value="ThiC_Rad_SAM"/>
    <property type="match status" value="1"/>
</dbReference>
<gene>
    <name evidence="10" type="ORF">ETQ85_23535</name>
</gene>
<dbReference type="PANTHER" id="PTHR30557">
    <property type="entry name" value="THIAMINE BIOSYNTHESIS PROTEIN THIC"/>
    <property type="match status" value="1"/>
</dbReference>
<dbReference type="InterPro" id="IPR038521">
    <property type="entry name" value="ThiC/Bza_core_dom"/>
</dbReference>
<evidence type="ECO:0000313" key="11">
    <source>
        <dbReference type="Proteomes" id="UP000389128"/>
    </source>
</evidence>
<evidence type="ECO:0000313" key="10">
    <source>
        <dbReference type="EMBL" id="TYC51924.1"/>
    </source>
</evidence>
<comment type="cofactor">
    <cofactor evidence="1">
        <name>[4Fe-4S] cluster</name>
        <dbReference type="ChEBI" id="CHEBI:49883"/>
    </cofactor>
</comment>
<protein>
    <submittedName>
        <fullName evidence="10">Phosphomethylpyrimidine synthase ThiC</fullName>
    </submittedName>
</protein>
<keyword evidence="3" id="KW-0949">S-adenosyl-L-methionine</keyword>
<evidence type="ECO:0000256" key="5">
    <source>
        <dbReference type="ARBA" id="ARBA00022833"/>
    </source>
</evidence>